<dbReference type="KEGG" id="hhc:M911_10515"/>
<protein>
    <submittedName>
        <fullName evidence="2">Invasion associated locus B family protein</fullName>
    </submittedName>
</protein>
<dbReference type="AlphaFoldDB" id="W8KK25"/>
<gene>
    <name evidence="2" type="ORF">M911_10515</name>
</gene>
<keyword evidence="3" id="KW-1185">Reference proteome</keyword>
<accession>W8KK25</accession>
<dbReference type="EMBL" id="CP007268">
    <property type="protein sequence ID" value="AHK79513.1"/>
    <property type="molecule type" value="Genomic_DNA"/>
</dbReference>
<feature type="chain" id="PRO_5004910660" evidence="1">
    <location>
        <begin position="37"/>
        <end position="178"/>
    </location>
</feature>
<dbReference type="InterPro" id="IPR010642">
    <property type="entry name" value="Invasion_prot_B"/>
</dbReference>
<dbReference type="InterPro" id="IPR038696">
    <property type="entry name" value="IalB_sf"/>
</dbReference>
<dbReference type="OrthoDB" id="7057139at2"/>
<reference evidence="3" key="2">
    <citation type="submission" date="2014-02" db="EMBL/GenBank/DDBJ databases">
        <title>Draft Genome Sequence of extremely halophilic bacteria Halorhodospira halochloris.</title>
        <authorList>
            <person name="Singh K.S."/>
        </authorList>
    </citation>
    <scope>NUCLEOTIDE SEQUENCE [LARGE SCALE GENOMIC DNA]</scope>
    <source>
        <strain evidence="3">A</strain>
    </source>
</reference>
<evidence type="ECO:0000313" key="3">
    <source>
        <dbReference type="Proteomes" id="UP000019442"/>
    </source>
</evidence>
<proteinExistence type="predicted"/>
<reference evidence="2 3" key="1">
    <citation type="journal article" date="2014" name="J Genomics">
        <title>Draft Genome Sequence of the Extremely Halophilic Phototrophic Purple Sulfur Bacterium Halorhodospira halochloris.</title>
        <authorList>
            <person name="Singh K.S."/>
            <person name="Kirksey J."/>
            <person name="Hoff W.D."/>
            <person name="Deole R."/>
        </authorList>
    </citation>
    <scope>NUCLEOTIDE SEQUENCE [LARGE SCALE GENOMIC DNA]</scope>
    <source>
        <strain evidence="2 3">A</strain>
    </source>
</reference>
<keyword evidence="1" id="KW-0732">Signal</keyword>
<organism evidence="2 3">
    <name type="scientific">Ectothiorhodospira haloalkaliphila</name>
    <dbReference type="NCBI Taxonomy" id="421628"/>
    <lineage>
        <taxon>Bacteria</taxon>
        <taxon>Pseudomonadati</taxon>
        <taxon>Pseudomonadota</taxon>
        <taxon>Gammaproteobacteria</taxon>
        <taxon>Chromatiales</taxon>
        <taxon>Ectothiorhodospiraceae</taxon>
        <taxon>Ectothiorhodospira</taxon>
    </lineage>
</organism>
<dbReference type="Proteomes" id="UP000019442">
    <property type="component" value="Chromosome"/>
</dbReference>
<evidence type="ECO:0000313" key="2">
    <source>
        <dbReference type="EMBL" id="AHK79513.1"/>
    </source>
</evidence>
<feature type="signal peptide" evidence="1">
    <location>
        <begin position="1"/>
        <end position="36"/>
    </location>
</feature>
<sequence length="178" mass="19692">MSNHSPQSRTPGIRHLTLFSGLAAMALLMLPWSAGANEPTRTMHQDWQSVCLEVEGTERCQIQQTLEMDGAQGRGPAMQVNIRDMRDGTRIIEVLLPLGLDLRAGIVMQVDDGEEYNAPFLTCFEQGCLTARPLNPELEEAMRAGTNMRVGFRPFNSEQILVADVSLMGFTAASREIK</sequence>
<dbReference type="Gene3D" id="2.60.40.1880">
    <property type="entry name" value="Invasion associated locus B (IalB) protein"/>
    <property type="match status" value="1"/>
</dbReference>
<dbReference type="Pfam" id="PF06776">
    <property type="entry name" value="IalB"/>
    <property type="match status" value="1"/>
</dbReference>
<dbReference type="RefSeq" id="WP_025281982.1">
    <property type="nucleotide sequence ID" value="NZ_CP007268.1"/>
</dbReference>
<dbReference type="HOGENOM" id="CLU_096085_3_1_6"/>
<name>W8KK25_9GAMM</name>
<evidence type="ECO:0000256" key="1">
    <source>
        <dbReference type="SAM" id="SignalP"/>
    </source>
</evidence>